<proteinExistence type="predicted"/>
<comment type="caution">
    <text evidence="1">The sequence shown here is derived from an EMBL/GenBank/DDBJ whole genome shotgun (WGS) entry which is preliminary data.</text>
</comment>
<keyword evidence="2" id="KW-1185">Reference proteome</keyword>
<gene>
    <name evidence="1" type="ORF">VZT92_008735</name>
</gene>
<dbReference type="AlphaFoldDB" id="A0AAW1FG63"/>
<organism evidence="1 2">
    <name type="scientific">Zoarces viviparus</name>
    <name type="common">Viviparous eelpout</name>
    <name type="synonym">Blennius viviparus</name>
    <dbReference type="NCBI Taxonomy" id="48416"/>
    <lineage>
        <taxon>Eukaryota</taxon>
        <taxon>Metazoa</taxon>
        <taxon>Chordata</taxon>
        <taxon>Craniata</taxon>
        <taxon>Vertebrata</taxon>
        <taxon>Euteleostomi</taxon>
        <taxon>Actinopterygii</taxon>
        <taxon>Neopterygii</taxon>
        <taxon>Teleostei</taxon>
        <taxon>Neoteleostei</taxon>
        <taxon>Acanthomorphata</taxon>
        <taxon>Eupercaria</taxon>
        <taxon>Perciformes</taxon>
        <taxon>Cottioidei</taxon>
        <taxon>Zoarcales</taxon>
        <taxon>Zoarcidae</taxon>
        <taxon>Zoarcinae</taxon>
        <taxon>Zoarces</taxon>
    </lineage>
</organism>
<name>A0AAW1FG63_ZOAVI</name>
<protein>
    <submittedName>
        <fullName evidence="1">Uncharacterized protein</fullName>
    </submittedName>
</protein>
<dbReference type="Proteomes" id="UP001488805">
    <property type="component" value="Unassembled WGS sequence"/>
</dbReference>
<evidence type="ECO:0000313" key="2">
    <source>
        <dbReference type="Proteomes" id="UP001488805"/>
    </source>
</evidence>
<accession>A0AAW1FG63</accession>
<dbReference type="EMBL" id="JBCEZU010000067">
    <property type="protein sequence ID" value="KAK9533629.1"/>
    <property type="molecule type" value="Genomic_DNA"/>
</dbReference>
<reference evidence="1 2" key="1">
    <citation type="journal article" date="2024" name="Genome Biol. Evol.">
        <title>Chromosome-level genome assembly of the viviparous eelpout Zoarces viviparus.</title>
        <authorList>
            <person name="Fuhrmann N."/>
            <person name="Brasseur M.V."/>
            <person name="Bakowski C.E."/>
            <person name="Podsiadlowski L."/>
            <person name="Prost S."/>
            <person name="Krehenwinkel H."/>
            <person name="Mayer C."/>
        </authorList>
    </citation>
    <scope>NUCLEOTIDE SEQUENCE [LARGE SCALE GENOMIC DNA]</scope>
    <source>
        <strain evidence="1">NO-MEL_2022_Ind0_liver</strain>
    </source>
</reference>
<sequence>MYSDEHVDEWKLFHAHAYYFCVAPQQIKTSTKPPSLLSSPLSWLLRGPVSGWRNVLWAGVVAVAWDQLGGSAIPPSPCHSALPRAGRLCCGNAETRRGGILLEDLPEKCHAGSDEE</sequence>
<evidence type="ECO:0000313" key="1">
    <source>
        <dbReference type="EMBL" id="KAK9533629.1"/>
    </source>
</evidence>